<feature type="non-terminal residue" evidence="3">
    <location>
        <position position="90"/>
    </location>
</feature>
<sequence length="90" mass="10129">MQSSGSWGLRCLRCERSGHCQVEECAPGQDRCRTTTLRIWEEGDELKVLERGCAYPEKNNNRTMSYRSGLQIITLTEAVCGSDLCNQPDS</sequence>
<evidence type="ECO:0000313" key="3">
    <source>
        <dbReference type="RefSeq" id="XP_021573721.1"/>
    </source>
</evidence>
<evidence type="ECO:0000259" key="1">
    <source>
        <dbReference type="SMART" id="SM00134"/>
    </source>
</evidence>
<dbReference type="FunFam" id="2.10.60.10:FF:000013">
    <property type="entry name" value="Urokinase plasminogen activator surface receptor"/>
    <property type="match status" value="1"/>
</dbReference>
<dbReference type="KEGG" id="csyr:110596624"/>
<dbReference type="InterPro" id="IPR045860">
    <property type="entry name" value="Snake_toxin-like_sf"/>
</dbReference>
<dbReference type="OrthoDB" id="5945173at2759"/>
<dbReference type="Proteomes" id="UP000189704">
    <property type="component" value="Unplaced"/>
</dbReference>
<dbReference type="Gene3D" id="2.10.60.10">
    <property type="entry name" value="CD59"/>
    <property type="match status" value="1"/>
</dbReference>
<evidence type="ECO:0000313" key="2">
    <source>
        <dbReference type="Proteomes" id="UP000189704"/>
    </source>
</evidence>
<dbReference type="SUPFAM" id="SSF57302">
    <property type="entry name" value="Snake toxin-like"/>
    <property type="match status" value="1"/>
</dbReference>
<dbReference type="CDD" id="cd23556">
    <property type="entry name" value="TFP_LU_ECD_uPAR_rpt1"/>
    <property type="match status" value="1"/>
</dbReference>
<dbReference type="Pfam" id="PF00021">
    <property type="entry name" value="UPAR_LY6"/>
    <property type="match status" value="1"/>
</dbReference>
<dbReference type="GeneID" id="110596624"/>
<dbReference type="InterPro" id="IPR016054">
    <property type="entry name" value="LY6_UPA_recep-like"/>
</dbReference>
<dbReference type="RefSeq" id="XP_021573721.1">
    <property type="nucleotide sequence ID" value="XM_021718046.1"/>
</dbReference>
<gene>
    <name evidence="3" type="primary">LOC110596624</name>
</gene>
<keyword evidence="2" id="KW-1185">Reference proteome</keyword>
<name>A0A3Q0EDR0_CARSF</name>
<reference evidence="3" key="1">
    <citation type="submission" date="2025-08" db="UniProtKB">
        <authorList>
            <consortium name="RefSeq"/>
        </authorList>
    </citation>
    <scope>IDENTIFICATION</scope>
</reference>
<feature type="domain" description="UPAR/Ly6" evidence="1">
    <location>
        <begin position="9"/>
        <end position="90"/>
    </location>
</feature>
<protein>
    <submittedName>
        <fullName evidence="3">Urokinase plasminogen activator surface receptor-like</fullName>
    </submittedName>
</protein>
<dbReference type="AlphaFoldDB" id="A0A3Q0EDR0"/>
<accession>A0A3Q0EDR0</accession>
<proteinExistence type="predicted"/>
<organism evidence="2 3">
    <name type="scientific">Carlito syrichta</name>
    <name type="common">Philippine tarsier</name>
    <name type="synonym">Tarsius syrichta</name>
    <dbReference type="NCBI Taxonomy" id="1868482"/>
    <lineage>
        <taxon>Eukaryota</taxon>
        <taxon>Metazoa</taxon>
        <taxon>Chordata</taxon>
        <taxon>Craniata</taxon>
        <taxon>Vertebrata</taxon>
        <taxon>Euteleostomi</taxon>
        <taxon>Mammalia</taxon>
        <taxon>Eutheria</taxon>
        <taxon>Euarchontoglires</taxon>
        <taxon>Primates</taxon>
        <taxon>Haplorrhini</taxon>
        <taxon>Tarsiiformes</taxon>
        <taxon>Tarsiidae</taxon>
        <taxon>Carlito</taxon>
    </lineage>
</organism>
<dbReference type="SMART" id="SM00134">
    <property type="entry name" value="LU"/>
    <property type="match status" value="1"/>
</dbReference>